<evidence type="ECO:0000256" key="2">
    <source>
        <dbReference type="ARBA" id="ARBA00022448"/>
    </source>
</evidence>
<keyword evidence="6" id="KW-0067">ATP-binding</keyword>
<evidence type="ECO:0000259" key="10">
    <source>
        <dbReference type="PROSITE" id="PS50893"/>
    </source>
</evidence>
<dbReference type="Gene3D" id="3.40.50.300">
    <property type="entry name" value="P-loop containing nucleotide triphosphate hydrolases"/>
    <property type="match status" value="1"/>
</dbReference>
<proteinExistence type="predicted"/>
<dbReference type="CDD" id="cd18579">
    <property type="entry name" value="ABC_6TM_ABCC_D1"/>
    <property type="match status" value="1"/>
</dbReference>
<dbReference type="InterPro" id="IPR044746">
    <property type="entry name" value="ABCC_6TM_D1"/>
</dbReference>
<dbReference type="Pfam" id="PF00005">
    <property type="entry name" value="ABC_tran"/>
    <property type="match status" value="1"/>
</dbReference>
<evidence type="ECO:0000256" key="1">
    <source>
        <dbReference type="ARBA" id="ARBA00004128"/>
    </source>
</evidence>
<dbReference type="GO" id="GO:0016887">
    <property type="term" value="F:ATP hydrolysis activity"/>
    <property type="evidence" value="ECO:0007669"/>
    <property type="project" value="InterPro"/>
</dbReference>
<accession>A0A812LFZ2</accession>
<dbReference type="InterPro" id="IPR027417">
    <property type="entry name" value="P-loop_NTPase"/>
</dbReference>
<gene>
    <name evidence="12" type="primary">Abcc1</name>
    <name evidence="12" type="ORF">SPIL2461_LOCUS4156</name>
</gene>
<keyword evidence="8 9" id="KW-0472">Membrane</keyword>
<dbReference type="GO" id="GO:0140359">
    <property type="term" value="F:ABC-type transporter activity"/>
    <property type="evidence" value="ECO:0007669"/>
    <property type="project" value="InterPro"/>
</dbReference>
<comment type="caution">
    <text evidence="12">The sequence shown here is derived from an EMBL/GenBank/DDBJ whole genome shotgun (WGS) entry which is preliminary data.</text>
</comment>
<feature type="domain" description="ABC transmembrane type-1" evidence="11">
    <location>
        <begin position="1"/>
        <end position="182"/>
    </location>
</feature>
<dbReference type="CDD" id="cd03250">
    <property type="entry name" value="ABCC_MRP_domain1"/>
    <property type="match status" value="1"/>
</dbReference>
<dbReference type="InterPro" id="IPR017871">
    <property type="entry name" value="ABC_transporter-like_CS"/>
</dbReference>
<dbReference type="SUPFAM" id="SSF52540">
    <property type="entry name" value="P-loop containing nucleoside triphosphate hydrolases"/>
    <property type="match status" value="1"/>
</dbReference>
<evidence type="ECO:0000256" key="9">
    <source>
        <dbReference type="SAM" id="Phobius"/>
    </source>
</evidence>
<dbReference type="PANTHER" id="PTHR24223">
    <property type="entry name" value="ATP-BINDING CASSETTE SUB-FAMILY C"/>
    <property type="match status" value="1"/>
</dbReference>
<keyword evidence="5" id="KW-0547">Nucleotide-binding</keyword>
<evidence type="ECO:0000259" key="11">
    <source>
        <dbReference type="PROSITE" id="PS50929"/>
    </source>
</evidence>
<feature type="transmembrane region" description="Helical" evidence="9">
    <location>
        <begin position="25"/>
        <end position="51"/>
    </location>
</feature>
<evidence type="ECO:0000256" key="6">
    <source>
        <dbReference type="ARBA" id="ARBA00022840"/>
    </source>
</evidence>
<reference evidence="12" key="1">
    <citation type="submission" date="2021-02" db="EMBL/GenBank/DDBJ databases">
        <authorList>
            <person name="Dougan E. K."/>
            <person name="Rhodes N."/>
            <person name="Thang M."/>
            <person name="Chan C."/>
        </authorList>
    </citation>
    <scope>NUCLEOTIDE SEQUENCE</scope>
</reference>
<dbReference type="Pfam" id="PF00664">
    <property type="entry name" value="ABC_membrane"/>
    <property type="match status" value="1"/>
</dbReference>
<dbReference type="SMART" id="SM00382">
    <property type="entry name" value="AAA"/>
    <property type="match status" value="1"/>
</dbReference>
<evidence type="ECO:0000313" key="13">
    <source>
        <dbReference type="Proteomes" id="UP000649617"/>
    </source>
</evidence>
<feature type="transmembrane region" description="Helical" evidence="9">
    <location>
        <begin position="117"/>
        <end position="144"/>
    </location>
</feature>
<keyword evidence="2" id="KW-0813">Transport</keyword>
<name>A0A812LFZ2_SYMPI</name>
<keyword evidence="3 9" id="KW-0812">Transmembrane</keyword>
<dbReference type="EMBL" id="CAJNIZ010005347">
    <property type="protein sequence ID" value="CAE7241064.1"/>
    <property type="molecule type" value="Genomic_DNA"/>
</dbReference>
<dbReference type="PROSITE" id="PS50929">
    <property type="entry name" value="ABC_TM1F"/>
    <property type="match status" value="1"/>
</dbReference>
<dbReference type="GO" id="GO:0005774">
    <property type="term" value="C:vacuolar membrane"/>
    <property type="evidence" value="ECO:0007669"/>
    <property type="project" value="UniProtKB-SubCell"/>
</dbReference>
<organism evidence="12 13">
    <name type="scientific">Symbiodinium pilosum</name>
    <name type="common">Dinoflagellate</name>
    <dbReference type="NCBI Taxonomy" id="2952"/>
    <lineage>
        <taxon>Eukaryota</taxon>
        <taxon>Sar</taxon>
        <taxon>Alveolata</taxon>
        <taxon>Dinophyceae</taxon>
        <taxon>Suessiales</taxon>
        <taxon>Symbiodiniaceae</taxon>
        <taxon>Symbiodinium</taxon>
    </lineage>
</organism>
<dbReference type="InterPro" id="IPR036640">
    <property type="entry name" value="ABC1_TM_sf"/>
</dbReference>
<dbReference type="Proteomes" id="UP000649617">
    <property type="component" value="Unassembled WGS sequence"/>
</dbReference>
<dbReference type="GO" id="GO:0005524">
    <property type="term" value="F:ATP binding"/>
    <property type="evidence" value="ECO:0007669"/>
    <property type="project" value="UniProtKB-KW"/>
</dbReference>
<evidence type="ECO:0000256" key="8">
    <source>
        <dbReference type="ARBA" id="ARBA00023136"/>
    </source>
</evidence>
<evidence type="ECO:0000256" key="5">
    <source>
        <dbReference type="ARBA" id="ARBA00022741"/>
    </source>
</evidence>
<dbReference type="Gene3D" id="1.20.1560.10">
    <property type="entry name" value="ABC transporter type 1, transmembrane domain"/>
    <property type="match status" value="1"/>
</dbReference>
<comment type="subcellular location">
    <subcellularLocation>
        <location evidence="1">Vacuole membrane</location>
        <topology evidence="1">Multi-pass membrane protein</topology>
    </subcellularLocation>
</comment>
<dbReference type="SUPFAM" id="SSF90123">
    <property type="entry name" value="ABC transporter transmembrane region"/>
    <property type="match status" value="1"/>
</dbReference>
<keyword evidence="13" id="KW-1185">Reference proteome</keyword>
<evidence type="ECO:0000256" key="3">
    <source>
        <dbReference type="ARBA" id="ARBA00022692"/>
    </source>
</evidence>
<feature type="domain" description="ABC transporter" evidence="10">
    <location>
        <begin position="212"/>
        <end position="440"/>
    </location>
</feature>
<evidence type="ECO:0000256" key="4">
    <source>
        <dbReference type="ARBA" id="ARBA00022737"/>
    </source>
</evidence>
<dbReference type="OrthoDB" id="6500128at2759"/>
<dbReference type="PROSITE" id="PS50893">
    <property type="entry name" value="ABC_TRANSPORTER_2"/>
    <property type="match status" value="1"/>
</dbReference>
<dbReference type="InterPro" id="IPR003439">
    <property type="entry name" value="ABC_transporter-like_ATP-bd"/>
</dbReference>
<evidence type="ECO:0000313" key="12">
    <source>
        <dbReference type="EMBL" id="CAE7241064.1"/>
    </source>
</evidence>
<dbReference type="InterPro" id="IPR003593">
    <property type="entry name" value="AAA+_ATPase"/>
</dbReference>
<keyword evidence="7 9" id="KW-1133">Transmembrane helix</keyword>
<dbReference type="AlphaFoldDB" id="A0A812LFZ2"/>
<dbReference type="InterPro" id="IPR050173">
    <property type="entry name" value="ABC_transporter_C-like"/>
</dbReference>
<dbReference type="InterPro" id="IPR011527">
    <property type="entry name" value="ABC1_TM_dom"/>
</dbReference>
<sequence length="486" mass="53788">MASDSQKFLEAMPFIHKLWGSPLQILIAGIVLVSLVDVSALCGIAVLVLVIPMSKHLAKRMQRFRQQHLRFTDQRVRMCVELLEGIRCIKFFAWERPYLERVFEKRRSEMHWAMRESLVYGISMLVTVLAPTLAFASTLVAFSLTGSHGSFSATRLFGTLALLNALRFPIMDLGSMLASVVALRTSWQRLQNFMDHAEAGIPVAELEDQTQLRMENCTFKCLAGAEECFQLSVPTALTMKRGDLVLVLGKVGSGKSTLLQGILGEIPYSGRVAVRSGIAYCAQQPWIRNESLRDNILFGDELDLDWYNTVLNACGLGPDLEQLPYGDQTEIGERGVTISGGQKQRVALARAVYQRSCSLVILDDVFSALDAHTSSHIVSALFKGPQALLRNRAVLMASHHTSCAPEAQRILLLGSVSVQQLKPTKSDIVTRFSWQGKVQCIVGCQKDASAPQSQSSLLFEGDWLELRKQAGLLSILGHVARQQLDQ</sequence>
<keyword evidence="4" id="KW-0677">Repeat</keyword>
<dbReference type="PANTHER" id="PTHR24223:SF443">
    <property type="entry name" value="MULTIDRUG-RESISTANCE LIKE PROTEIN 1, ISOFORM I"/>
    <property type="match status" value="1"/>
</dbReference>
<dbReference type="PROSITE" id="PS00211">
    <property type="entry name" value="ABC_TRANSPORTER_1"/>
    <property type="match status" value="1"/>
</dbReference>
<evidence type="ECO:0000256" key="7">
    <source>
        <dbReference type="ARBA" id="ARBA00022989"/>
    </source>
</evidence>
<protein>
    <submittedName>
        <fullName evidence="12">Abcc1 protein</fullName>
    </submittedName>
</protein>